<dbReference type="EMBL" id="BPLR01013615">
    <property type="protein sequence ID" value="GIY62390.1"/>
    <property type="molecule type" value="Genomic_DNA"/>
</dbReference>
<dbReference type="Proteomes" id="UP001054945">
    <property type="component" value="Unassembled WGS sequence"/>
</dbReference>
<protein>
    <recommendedName>
        <fullName evidence="3">Reverse transcriptase zinc-binding domain-containing protein</fullName>
    </recommendedName>
</protein>
<gene>
    <name evidence="1" type="ORF">CEXT_513841</name>
</gene>
<name>A0AAV4UXG4_CAEEX</name>
<reference evidence="1 2" key="1">
    <citation type="submission" date="2021-06" db="EMBL/GenBank/DDBJ databases">
        <title>Caerostris extrusa draft genome.</title>
        <authorList>
            <person name="Kono N."/>
            <person name="Arakawa K."/>
        </authorList>
    </citation>
    <scope>NUCLEOTIDE SEQUENCE [LARGE SCALE GENOMIC DNA]</scope>
</reference>
<evidence type="ECO:0000313" key="1">
    <source>
        <dbReference type="EMBL" id="GIY62390.1"/>
    </source>
</evidence>
<accession>A0AAV4UXG4</accession>
<comment type="caution">
    <text evidence="1">The sequence shown here is derived from an EMBL/GenBank/DDBJ whole genome shotgun (WGS) entry which is preliminary data.</text>
</comment>
<proteinExistence type="predicted"/>
<evidence type="ECO:0008006" key="3">
    <source>
        <dbReference type="Google" id="ProtNLM"/>
    </source>
</evidence>
<sequence length="152" mass="17383">MAPSPSASKTFQRTSTCQCGHPTKDRHHIIYDCPIWENIRKDSVLITLVHGWGLSLLQPRRLRPGFLGVMGRNCFRSTEHRFRMPPGRTFTFLNLPKTCVQLIFGRPTRCHHRKQSKHPLYASILFDRDDSNGGFIPPTRCEAGGAKQNIEK</sequence>
<keyword evidence="2" id="KW-1185">Reference proteome</keyword>
<evidence type="ECO:0000313" key="2">
    <source>
        <dbReference type="Proteomes" id="UP001054945"/>
    </source>
</evidence>
<dbReference type="AlphaFoldDB" id="A0AAV4UXG4"/>
<organism evidence="1 2">
    <name type="scientific">Caerostris extrusa</name>
    <name type="common">Bark spider</name>
    <name type="synonym">Caerostris bankana</name>
    <dbReference type="NCBI Taxonomy" id="172846"/>
    <lineage>
        <taxon>Eukaryota</taxon>
        <taxon>Metazoa</taxon>
        <taxon>Ecdysozoa</taxon>
        <taxon>Arthropoda</taxon>
        <taxon>Chelicerata</taxon>
        <taxon>Arachnida</taxon>
        <taxon>Araneae</taxon>
        <taxon>Araneomorphae</taxon>
        <taxon>Entelegynae</taxon>
        <taxon>Araneoidea</taxon>
        <taxon>Araneidae</taxon>
        <taxon>Caerostris</taxon>
    </lineage>
</organism>